<dbReference type="Gene3D" id="3.20.20.70">
    <property type="entry name" value="Aldolase class I"/>
    <property type="match status" value="1"/>
</dbReference>
<reference evidence="2" key="1">
    <citation type="submission" date="2019-08" db="EMBL/GenBank/DDBJ databases">
        <authorList>
            <person name="Kucharzyk K."/>
            <person name="Murdoch R.W."/>
            <person name="Higgins S."/>
            <person name="Loffler F."/>
        </authorList>
    </citation>
    <scope>NUCLEOTIDE SEQUENCE</scope>
</reference>
<evidence type="ECO:0000256" key="1">
    <source>
        <dbReference type="ARBA" id="ARBA00022485"/>
    </source>
</evidence>
<comment type="caution">
    <text evidence="2">The sequence shown here is derived from an EMBL/GenBank/DDBJ whole genome shotgun (WGS) entry which is preliminary data.</text>
</comment>
<keyword evidence="1" id="KW-0479">Metal-binding</keyword>
<keyword evidence="1" id="KW-0408">Iron</keyword>
<proteinExistence type="predicted"/>
<gene>
    <name evidence="2" type="ORF">SDC9_75672</name>
</gene>
<evidence type="ECO:0000313" key="2">
    <source>
        <dbReference type="EMBL" id="MPM29133.1"/>
    </source>
</evidence>
<sequence>MAYLRLMDYLDNEGKSFEDMNLKGQEVISSPLLLLRKILLGQESSFSLDFLEDMAHLMAQLSGAEERIIPTRNQVQEWMQRHPSGLDEQVIAWRAHNKDRIVDLLVHRIEHEEKKSSFYQFREGMSMKEKRKQVLAWWKEDRFHLHYAIRNAEDLNRYLDNSLDEKTMTIMQDAQKKGIPIFATPYFLSLIDTREPKEQEHEGSDLALRAYLFYSRDLVEEFGSIVAWEKEDIAKPGEPNAAGWLLPSHNVHRRYPNVAIFIPDTMGRACGGLCSYCQRMYDFQGGRFNFELDKLRPKKSWKEQLELNMEYFRSDPYLWDILITGGDAFMSSVKSLKAILDAVLEMAKKKREDNEKRSPEDQYAPMRRVRLGTKIPVYLPQRVTKELVEVLADFRIRAAEVGIDQCVVQTHISSAMEVTPETKKAVSRLLKAGWAVTNQQVFTVEASRRGHSAKLRKVLNDIGVLPYYTFSVKGFKENRELFATNARSTQEQVEESSIGQVAQRYHAVMRPFMSEASQMVEQIDSIRKGDEIPFISTDRNTLNLPGVGKSNTYRTIGITEDGRRILRFEFDHTRPHSKVIEEMGSVIIIESKSIAQYLRQLEDMGEDSSEYTTIWGYSAGSLEPRSPVFEGLTKT</sequence>
<dbReference type="GO" id="GO:0051539">
    <property type="term" value="F:4 iron, 4 sulfur cluster binding"/>
    <property type="evidence" value="ECO:0007669"/>
    <property type="project" value="UniProtKB-KW"/>
</dbReference>
<evidence type="ECO:0008006" key="3">
    <source>
        <dbReference type="Google" id="ProtNLM"/>
    </source>
</evidence>
<organism evidence="2">
    <name type="scientific">bioreactor metagenome</name>
    <dbReference type="NCBI Taxonomy" id="1076179"/>
    <lineage>
        <taxon>unclassified sequences</taxon>
        <taxon>metagenomes</taxon>
        <taxon>ecological metagenomes</taxon>
    </lineage>
</organism>
<dbReference type="InterPro" id="IPR013785">
    <property type="entry name" value="Aldolase_TIM"/>
</dbReference>
<accession>A0A644YRN3</accession>
<dbReference type="EMBL" id="VSSQ01005432">
    <property type="protein sequence ID" value="MPM29133.1"/>
    <property type="molecule type" value="Genomic_DNA"/>
</dbReference>
<dbReference type="AlphaFoldDB" id="A0A644YRN3"/>
<dbReference type="PANTHER" id="PTHR30538:SF1">
    <property type="entry name" value="L-LYSINE 2,3-AMINOMUTASE"/>
    <property type="match status" value="1"/>
</dbReference>
<keyword evidence="1" id="KW-0411">Iron-sulfur</keyword>
<protein>
    <recommendedName>
        <fullName evidence="3">Lysine 2,3-aminomutase</fullName>
    </recommendedName>
</protein>
<dbReference type="PANTHER" id="PTHR30538">
    <property type="entry name" value="LYSINE 2,3-AMINOMUTASE-RELATED"/>
    <property type="match status" value="1"/>
</dbReference>
<dbReference type="InterPro" id="IPR003739">
    <property type="entry name" value="Lys_aminomutase/Glu_NH3_mut"/>
</dbReference>
<keyword evidence="1" id="KW-0004">4Fe-4S</keyword>
<name>A0A644YRN3_9ZZZZ</name>